<organism evidence="2 3">
    <name type="scientific">Candidatus Woesebacteria bacterium CG22_combo_CG10-13_8_21_14_all_39_10</name>
    <dbReference type="NCBI Taxonomy" id="1975059"/>
    <lineage>
        <taxon>Bacteria</taxon>
        <taxon>Candidatus Woeseibacteriota</taxon>
    </lineage>
</organism>
<sequence>MAKIPGFLQPYLASYELSNLDPQRDRKLIITEVLNKGDGKALEWLTQNYSKKDIEKVVSFPTKGMWLNTNLDYWLRIFDAKISKTDYKNAIINFSS</sequence>
<comment type="caution">
    <text evidence="2">The sequence shown here is derived from an EMBL/GenBank/DDBJ whole genome shotgun (WGS) entry which is preliminary data.</text>
</comment>
<dbReference type="EMBL" id="PCSW01000096">
    <property type="protein sequence ID" value="PIP57433.1"/>
    <property type="molecule type" value="Genomic_DNA"/>
</dbReference>
<gene>
    <name evidence="2" type="ORF">COX03_03160</name>
</gene>
<dbReference type="InterPro" id="IPR053830">
    <property type="entry name" value="DUF6922"/>
</dbReference>
<feature type="domain" description="DUF6922" evidence="1">
    <location>
        <begin position="15"/>
        <end position="58"/>
    </location>
</feature>
<reference evidence="2 3" key="1">
    <citation type="submission" date="2017-09" db="EMBL/GenBank/DDBJ databases">
        <title>Depth-based differentiation of microbial function through sediment-hosted aquifers and enrichment of novel symbionts in the deep terrestrial subsurface.</title>
        <authorList>
            <person name="Probst A.J."/>
            <person name="Ladd B."/>
            <person name="Jarett J.K."/>
            <person name="Geller-Mcgrath D.E."/>
            <person name="Sieber C.M."/>
            <person name="Emerson J.B."/>
            <person name="Anantharaman K."/>
            <person name="Thomas B.C."/>
            <person name="Malmstrom R."/>
            <person name="Stieglmeier M."/>
            <person name="Klingl A."/>
            <person name="Woyke T."/>
            <person name="Ryan C.M."/>
            <person name="Banfield J.F."/>
        </authorList>
    </citation>
    <scope>NUCLEOTIDE SEQUENCE [LARGE SCALE GENOMIC DNA]</scope>
    <source>
        <strain evidence="2">CG22_combo_CG10-13_8_21_14_all_39_10</strain>
    </source>
</reference>
<dbReference type="Pfam" id="PF21956">
    <property type="entry name" value="DUF6922"/>
    <property type="match status" value="1"/>
</dbReference>
<accession>A0A2H0BIC6</accession>
<dbReference type="Proteomes" id="UP000229847">
    <property type="component" value="Unassembled WGS sequence"/>
</dbReference>
<proteinExistence type="predicted"/>
<protein>
    <recommendedName>
        <fullName evidence="1">DUF6922 domain-containing protein</fullName>
    </recommendedName>
</protein>
<evidence type="ECO:0000313" key="2">
    <source>
        <dbReference type="EMBL" id="PIP57433.1"/>
    </source>
</evidence>
<name>A0A2H0BIC6_9BACT</name>
<dbReference type="AlphaFoldDB" id="A0A2H0BIC6"/>
<evidence type="ECO:0000313" key="3">
    <source>
        <dbReference type="Proteomes" id="UP000229847"/>
    </source>
</evidence>
<evidence type="ECO:0000259" key="1">
    <source>
        <dbReference type="Pfam" id="PF21956"/>
    </source>
</evidence>